<feature type="chain" id="PRO_5018977105" description="BIG2 domain-containing protein" evidence="1">
    <location>
        <begin position="31"/>
        <end position="363"/>
    </location>
</feature>
<comment type="caution">
    <text evidence="4">The sequence shown here is derived from an EMBL/GenBank/DDBJ whole genome shotgun (WGS) entry which is preliminary data.</text>
</comment>
<evidence type="ECO:0008006" key="6">
    <source>
        <dbReference type="Google" id="ProtNLM"/>
    </source>
</evidence>
<dbReference type="EMBL" id="SACY01000003">
    <property type="protein sequence ID" value="RVU24696.1"/>
    <property type="molecule type" value="Genomic_DNA"/>
</dbReference>
<keyword evidence="1" id="KW-0732">Signal</keyword>
<proteinExistence type="predicted"/>
<name>A0A437PR30_9BACT</name>
<feature type="domain" description="BIG2" evidence="2">
    <location>
        <begin position="219"/>
        <end position="263"/>
    </location>
</feature>
<evidence type="ECO:0000259" key="3">
    <source>
        <dbReference type="Pfam" id="PF19081"/>
    </source>
</evidence>
<dbReference type="OrthoDB" id="9792152at2"/>
<feature type="signal peptide" evidence="1">
    <location>
        <begin position="1"/>
        <end position="30"/>
    </location>
</feature>
<evidence type="ECO:0000313" key="4">
    <source>
        <dbReference type="EMBL" id="RVU24696.1"/>
    </source>
</evidence>
<dbReference type="Pfam" id="PF02368">
    <property type="entry name" value="Big_2"/>
    <property type="match status" value="1"/>
</dbReference>
<keyword evidence="5" id="KW-1185">Reference proteome</keyword>
<evidence type="ECO:0000313" key="5">
    <source>
        <dbReference type="Proteomes" id="UP000282832"/>
    </source>
</evidence>
<reference evidence="4 5" key="1">
    <citation type="submission" date="2019-01" db="EMBL/GenBank/DDBJ databases">
        <authorList>
            <person name="Chen W.-M."/>
        </authorList>
    </citation>
    <scope>NUCLEOTIDE SEQUENCE [LARGE SCALE GENOMIC DNA]</scope>
    <source>
        <strain evidence="4 5">FSY-15</strain>
    </source>
</reference>
<accession>A0A437PR30</accession>
<dbReference type="InterPro" id="IPR008964">
    <property type="entry name" value="Invasin/intimin_cell_adhesion"/>
</dbReference>
<evidence type="ECO:0000259" key="2">
    <source>
        <dbReference type="Pfam" id="PF02368"/>
    </source>
</evidence>
<dbReference type="Proteomes" id="UP000282832">
    <property type="component" value="Unassembled WGS sequence"/>
</dbReference>
<dbReference type="InterPro" id="IPR003343">
    <property type="entry name" value="Big_2"/>
</dbReference>
<organism evidence="4 5">
    <name type="scientific">Sandaracinomonas limnophila</name>
    <dbReference type="NCBI Taxonomy" id="1862386"/>
    <lineage>
        <taxon>Bacteria</taxon>
        <taxon>Pseudomonadati</taxon>
        <taxon>Bacteroidota</taxon>
        <taxon>Cytophagia</taxon>
        <taxon>Cytophagales</taxon>
        <taxon>Flectobacillaceae</taxon>
        <taxon>Sandaracinomonas</taxon>
    </lineage>
</organism>
<evidence type="ECO:0000256" key="1">
    <source>
        <dbReference type="SAM" id="SignalP"/>
    </source>
</evidence>
<dbReference type="Pfam" id="PF19081">
    <property type="entry name" value="Ig_7"/>
    <property type="match status" value="1"/>
</dbReference>
<feature type="domain" description="Ig-like" evidence="3">
    <location>
        <begin position="278"/>
        <end position="352"/>
    </location>
</feature>
<dbReference type="InterPro" id="IPR044023">
    <property type="entry name" value="Ig_7"/>
</dbReference>
<protein>
    <recommendedName>
        <fullName evidence="6">BIG2 domain-containing protein</fullName>
    </recommendedName>
</protein>
<sequence length="363" mass="38039">MFKIKLFRKSGMKLLLLFACQILMISQTMGYSEKTNNFFYSENKSNSAPTIGKYSIQSVNGWTGDYNGSTTTFVYRAENTNGGTGISHMALLSFCTNSLMTQSVASVGNYTSNNGTYNDSSIQGSTWDNNDPPTASCQAGAQEILKINGVTGGNDKYTFFKLVLNGNYTAVNGKITYKVGTPPGTGAPACYVLETNDIKLPKKITGTISGSGPICVNATTTFSTNLSGGTWSSSNTSVAEVNSSGVITGKGIGTSTITYTVGGNCGESVSKDISVIGAPSINVTDAERCGPGSVTLSASTDAGGVIDWFNASSGGNSLHTGTTYSTSTTATFYVQSSLNGCTSERKSVVGTIYKHPNCCFYYS</sequence>
<dbReference type="AlphaFoldDB" id="A0A437PR30"/>
<dbReference type="SUPFAM" id="SSF49373">
    <property type="entry name" value="Invasin/intimin cell-adhesion fragments"/>
    <property type="match status" value="1"/>
</dbReference>
<dbReference type="Gene3D" id="2.60.40.1080">
    <property type="match status" value="1"/>
</dbReference>
<gene>
    <name evidence="4" type="ORF">EOJ36_06695</name>
</gene>